<reference evidence="1 2" key="1">
    <citation type="submission" date="2018-11" db="EMBL/GenBank/DDBJ databases">
        <authorList>
            <consortium name="Pathogen Informatics"/>
        </authorList>
    </citation>
    <scope>NUCLEOTIDE SEQUENCE [LARGE SCALE GENOMIC DNA]</scope>
</reference>
<keyword evidence="2" id="KW-1185">Reference proteome</keyword>
<dbReference type="Proteomes" id="UP000271889">
    <property type="component" value="Unassembled WGS sequence"/>
</dbReference>
<sequence>MEASVENPRALVVSVISSVRMLVSTSEVPFLVTDVVGVVPLSSTGIIVTSVLTEPSFGSPEVEEELILLV</sequence>
<dbReference type="EMBL" id="UYRV01000004">
    <property type="protein sequence ID" value="VDK40180.1"/>
    <property type="molecule type" value="Genomic_DNA"/>
</dbReference>
<protein>
    <submittedName>
        <fullName evidence="1">Uncharacterized protein</fullName>
    </submittedName>
</protein>
<evidence type="ECO:0000313" key="1">
    <source>
        <dbReference type="EMBL" id="VDK40180.1"/>
    </source>
</evidence>
<name>A0A3P6Q7K5_CYLGO</name>
<accession>A0A3P6Q7K5</accession>
<dbReference type="AlphaFoldDB" id="A0A3P6Q7K5"/>
<organism evidence="1 2">
    <name type="scientific">Cylicostephanus goldi</name>
    <name type="common">Nematode worm</name>
    <dbReference type="NCBI Taxonomy" id="71465"/>
    <lineage>
        <taxon>Eukaryota</taxon>
        <taxon>Metazoa</taxon>
        <taxon>Ecdysozoa</taxon>
        <taxon>Nematoda</taxon>
        <taxon>Chromadorea</taxon>
        <taxon>Rhabditida</taxon>
        <taxon>Rhabditina</taxon>
        <taxon>Rhabditomorpha</taxon>
        <taxon>Strongyloidea</taxon>
        <taxon>Strongylidae</taxon>
        <taxon>Cylicostephanus</taxon>
    </lineage>
</organism>
<evidence type="ECO:0000313" key="2">
    <source>
        <dbReference type="Proteomes" id="UP000271889"/>
    </source>
</evidence>
<proteinExistence type="predicted"/>
<gene>
    <name evidence="1" type="ORF">CGOC_LOCUS5</name>
</gene>